<dbReference type="NCBIfam" id="TIGR03512">
    <property type="entry name" value="GldD_lipo"/>
    <property type="match status" value="1"/>
</dbReference>
<reference evidence="1 2" key="1">
    <citation type="submission" date="2021-01" db="EMBL/GenBank/DDBJ databases">
        <title>Genome sequencing of Joostella atrarenae M1-2 (= KCTC 23194).</title>
        <authorList>
            <person name="Zakaria M.R."/>
            <person name="Lam M.Q."/>
            <person name="Chong C.S."/>
        </authorList>
    </citation>
    <scope>NUCLEOTIDE SEQUENCE [LARGE SCALE GENOMIC DNA]</scope>
    <source>
        <strain evidence="1 2">M1-2</strain>
    </source>
</reference>
<protein>
    <submittedName>
        <fullName evidence="1">Gliding motility lipoprotein GldD</fullName>
    </submittedName>
</protein>
<dbReference type="InterPro" id="IPR019850">
    <property type="entry name" value="GldD-like"/>
</dbReference>
<keyword evidence="1" id="KW-0449">Lipoprotein</keyword>
<evidence type="ECO:0000313" key="2">
    <source>
        <dbReference type="Proteomes" id="UP000829517"/>
    </source>
</evidence>
<dbReference type="RefSeq" id="WP_236957230.1">
    <property type="nucleotide sequence ID" value="NZ_JAETXX010000001.1"/>
</dbReference>
<dbReference type="EMBL" id="JAETXX010000001">
    <property type="protein sequence ID" value="MCF8713254.1"/>
    <property type="molecule type" value="Genomic_DNA"/>
</dbReference>
<comment type="caution">
    <text evidence="1">The sequence shown here is derived from an EMBL/GenBank/DDBJ whole genome shotgun (WGS) entry which is preliminary data.</text>
</comment>
<organism evidence="1 2">
    <name type="scientific">Joostella atrarenae</name>
    <dbReference type="NCBI Taxonomy" id="679257"/>
    <lineage>
        <taxon>Bacteria</taxon>
        <taxon>Pseudomonadati</taxon>
        <taxon>Bacteroidota</taxon>
        <taxon>Flavobacteriia</taxon>
        <taxon>Flavobacteriales</taxon>
        <taxon>Flavobacteriaceae</taxon>
        <taxon>Joostella</taxon>
    </lineage>
</organism>
<evidence type="ECO:0000313" key="1">
    <source>
        <dbReference type="EMBL" id="MCF8713254.1"/>
    </source>
</evidence>
<proteinExistence type="predicted"/>
<name>A0ABS9IYJ4_9FLAO</name>
<gene>
    <name evidence="1" type="primary">gldD</name>
    <name evidence="1" type="ORF">JM658_00290</name>
</gene>
<dbReference type="Proteomes" id="UP000829517">
    <property type="component" value="Unassembled WGS sequence"/>
</dbReference>
<sequence>MKVKIFLSLLISSVLLYSCGDETLPKPKGMLRLEYPEASYTSIKDTCPYFFSKNKEAEISVSDNCAITVNYPKMNASIFITYKPVSDDLNKLLRDAQKLTYEHVAKADNIQEQPFINVDNKVYGMFYLVTGNAASASQFYVTDSTSHFLTGSLYFNTKPNYDSVLPAAQYIEKDIRKIMETIRWK</sequence>
<keyword evidence="2" id="KW-1185">Reference proteome</keyword>
<accession>A0ABS9IYJ4</accession>
<dbReference type="Pfam" id="PF25593">
    <property type="entry name" value="GldD_lipo"/>
    <property type="match status" value="1"/>
</dbReference>
<dbReference type="PROSITE" id="PS51257">
    <property type="entry name" value="PROKAR_LIPOPROTEIN"/>
    <property type="match status" value="1"/>
</dbReference>